<gene>
    <name evidence="6" type="ORF">PSYICH_LOCUS12294</name>
</gene>
<dbReference type="OrthoDB" id="444809at2759"/>
<keyword evidence="7" id="KW-1185">Reference proteome</keyword>
<name>A0A9P0D5N7_9CUCU</name>
<feature type="compositionally biased region" description="Basic residues" evidence="4">
    <location>
        <begin position="96"/>
        <end position="106"/>
    </location>
</feature>
<dbReference type="GO" id="GO:0042274">
    <property type="term" value="P:ribosomal small subunit biogenesis"/>
    <property type="evidence" value="ECO:0007669"/>
    <property type="project" value="TreeGrafter"/>
</dbReference>
<feature type="region of interest" description="Disordered" evidence="4">
    <location>
        <begin position="223"/>
        <end position="292"/>
    </location>
</feature>
<dbReference type="PANTHER" id="PTHR14369:SF0">
    <property type="entry name" value="SURFEIT LOCUS PROTEIN 6"/>
    <property type="match status" value="1"/>
</dbReference>
<evidence type="ECO:0000259" key="5">
    <source>
        <dbReference type="Pfam" id="PF04935"/>
    </source>
</evidence>
<feature type="compositionally biased region" description="Basic residues" evidence="4">
    <location>
        <begin position="269"/>
        <end position="292"/>
    </location>
</feature>
<dbReference type="InterPro" id="IPR029190">
    <property type="entry name" value="Rrp14/SURF6_C"/>
</dbReference>
<evidence type="ECO:0000313" key="6">
    <source>
        <dbReference type="EMBL" id="CAH1112289.1"/>
    </source>
</evidence>
<feature type="compositionally biased region" description="Basic and acidic residues" evidence="4">
    <location>
        <begin position="107"/>
        <end position="117"/>
    </location>
</feature>
<dbReference type="Proteomes" id="UP001153636">
    <property type="component" value="Chromosome 6"/>
</dbReference>
<evidence type="ECO:0000256" key="2">
    <source>
        <dbReference type="ARBA" id="ARBA00005904"/>
    </source>
</evidence>
<keyword evidence="3" id="KW-0539">Nucleus</keyword>
<dbReference type="PANTHER" id="PTHR14369">
    <property type="entry name" value="SURFEIT LOCUS PROTEIN 6"/>
    <property type="match status" value="1"/>
</dbReference>
<comment type="similarity">
    <text evidence="2">Belongs to the SURF6 family.</text>
</comment>
<sequence>MVKMQLIKSNFNIKHIEECLMTENKFITDILKRSCIPERKEFENSDNEEDRNDEEKVPFNTHLNKKQRAKSLFELQQRLNAVKGKKKQTYKEKLTKKGLKNRLKKKTQQDQRNADKKLERAAILSTKTVKSEENGIDQNTKIKVFNKEDKIVFSKIDFDNPNKFQKGKPKKDPKELLQQLEKHKETIQKLKDSGETEKVVEIKEKVAWKNALAKAGGEKIKDDPILLKKSVKKKEQKQRSSKKKWEQRNKNVETAKNEKQAKRNENLMKRKKDKNTKKMKKAVKKGKVIAGY</sequence>
<comment type="subcellular location">
    <subcellularLocation>
        <location evidence="1">Nucleus</location>
    </subcellularLocation>
</comment>
<evidence type="ECO:0000256" key="4">
    <source>
        <dbReference type="SAM" id="MobiDB-lite"/>
    </source>
</evidence>
<protein>
    <recommendedName>
        <fullName evidence="5">Ribosomal RNA-processing protein 14/surfeit locus protein 6 C-terminal domain-containing protein</fullName>
    </recommendedName>
</protein>
<evidence type="ECO:0000256" key="1">
    <source>
        <dbReference type="ARBA" id="ARBA00004123"/>
    </source>
</evidence>
<dbReference type="Pfam" id="PF04935">
    <property type="entry name" value="SURF6"/>
    <property type="match status" value="1"/>
</dbReference>
<accession>A0A9P0D5N7</accession>
<feature type="compositionally biased region" description="Basic and acidic residues" evidence="4">
    <location>
        <begin position="243"/>
        <end position="268"/>
    </location>
</feature>
<dbReference type="AlphaFoldDB" id="A0A9P0D5N7"/>
<reference evidence="6" key="1">
    <citation type="submission" date="2022-01" db="EMBL/GenBank/DDBJ databases">
        <authorList>
            <person name="King R."/>
        </authorList>
    </citation>
    <scope>NUCLEOTIDE SEQUENCE</scope>
</reference>
<evidence type="ECO:0000256" key="3">
    <source>
        <dbReference type="ARBA" id="ARBA00023242"/>
    </source>
</evidence>
<dbReference type="GO" id="GO:0003677">
    <property type="term" value="F:DNA binding"/>
    <property type="evidence" value="ECO:0007669"/>
    <property type="project" value="TreeGrafter"/>
</dbReference>
<organism evidence="6 7">
    <name type="scientific">Psylliodes chrysocephalus</name>
    <dbReference type="NCBI Taxonomy" id="3402493"/>
    <lineage>
        <taxon>Eukaryota</taxon>
        <taxon>Metazoa</taxon>
        <taxon>Ecdysozoa</taxon>
        <taxon>Arthropoda</taxon>
        <taxon>Hexapoda</taxon>
        <taxon>Insecta</taxon>
        <taxon>Pterygota</taxon>
        <taxon>Neoptera</taxon>
        <taxon>Endopterygota</taxon>
        <taxon>Coleoptera</taxon>
        <taxon>Polyphaga</taxon>
        <taxon>Cucujiformia</taxon>
        <taxon>Chrysomeloidea</taxon>
        <taxon>Chrysomelidae</taxon>
        <taxon>Galerucinae</taxon>
        <taxon>Alticini</taxon>
        <taxon>Psylliodes</taxon>
    </lineage>
</organism>
<dbReference type="EMBL" id="OV651818">
    <property type="protein sequence ID" value="CAH1112289.1"/>
    <property type="molecule type" value="Genomic_DNA"/>
</dbReference>
<dbReference type="GO" id="GO:0005730">
    <property type="term" value="C:nucleolus"/>
    <property type="evidence" value="ECO:0007669"/>
    <property type="project" value="TreeGrafter"/>
</dbReference>
<feature type="region of interest" description="Disordered" evidence="4">
    <location>
        <begin position="84"/>
        <end position="117"/>
    </location>
</feature>
<evidence type="ECO:0000313" key="7">
    <source>
        <dbReference type="Proteomes" id="UP001153636"/>
    </source>
</evidence>
<dbReference type="GO" id="GO:0003723">
    <property type="term" value="F:RNA binding"/>
    <property type="evidence" value="ECO:0007669"/>
    <property type="project" value="TreeGrafter"/>
</dbReference>
<feature type="domain" description="Ribosomal RNA-processing protein 14/surfeit locus protein 6 C-terminal" evidence="5">
    <location>
        <begin position="92"/>
        <end position="280"/>
    </location>
</feature>
<feature type="compositionally biased region" description="Basic residues" evidence="4">
    <location>
        <begin position="229"/>
        <end position="242"/>
    </location>
</feature>
<dbReference type="GO" id="GO:0042273">
    <property type="term" value="P:ribosomal large subunit biogenesis"/>
    <property type="evidence" value="ECO:0007669"/>
    <property type="project" value="TreeGrafter"/>
</dbReference>
<proteinExistence type="inferred from homology"/>
<dbReference type="InterPro" id="IPR007019">
    <property type="entry name" value="SURF6"/>
</dbReference>
<feature type="region of interest" description="Disordered" evidence="4">
    <location>
        <begin position="39"/>
        <end position="63"/>
    </location>
</feature>